<dbReference type="WBParaSite" id="Hba_02355">
    <property type="protein sequence ID" value="Hba_02355"/>
    <property type="gene ID" value="Hba_02355"/>
</dbReference>
<accession>A0A1I7WCF0</accession>
<proteinExistence type="predicted"/>
<keyword evidence="2" id="KW-1185">Reference proteome</keyword>
<evidence type="ECO:0000313" key="2">
    <source>
        <dbReference type="Proteomes" id="UP000095283"/>
    </source>
</evidence>
<protein>
    <submittedName>
        <fullName evidence="3">ABC transmembrane type-1 domain-containing protein</fullName>
    </submittedName>
</protein>
<keyword evidence="1" id="KW-0472">Membrane</keyword>
<sequence length="310" mass="35338">MSSNEFNMLTGENTIPLRQLASFETSVSHIAQSLDYGTSTFCSCGALTKIMSATNLLRGRIITAVNNELDQYQQSMDLLLPSSKQVCISVLNNGMYSPKNTNVKRNTVRKLSWISIKLRERLNGYQLALITEELCGGCQCEFKKNYLYIIFFNILIYRHYCFVSIEQLLLVVDCFIEYYIACFLCKFLHLLPANGIIFYYLNIIAYVIMGIFLFSIIVNGGIEDSTRTNLVEKYCSIHEKVVSQFAAAFYFDTQMMDISNIVESYANLLQKEGENEGIMEIWCTLDYRYAAIYSFACYLYAGSGFAMAGF</sequence>
<keyword evidence="1" id="KW-0812">Transmembrane</keyword>
<evidence type="ECO:0000313" key="3">
    <source>
        <dbReference type="WBParaSite" id="Hba_02355"/>
    </source>
</evidence>
<feature type="transmembrane region" description="Helical" evidence="1">
    <location>
        <begin position="197"/>
        <end position="218"/>
    </location>
</feature>
<name>A0A1I7WCF0_HETBA</name>
<evidence type="ECO:0000256" key="1">
    <source>
        <dbReference type="SAM" id="Phobius"/>
    </source>
</evidence>
<feature type="transmembrane region" description="Helical" evidence="1">
    <location>
        <begin position="168"/>
        <end position="191"/>
    </location>
</feature>
<dbReference type="Proteomes" id="UP000095283">
    <property type="component" value="Unplaced"/>
</dbReference>
<reference evidence="3" key="1">
    <citation type="submission" date="2016-11" db="UniProtKB">
        <authorList>
            <consortium name="WormBaseParasite"/>
        </authorList>
    </citation>
    <scope>IDENTIFICATION</scope>
</reference>
<dbReference type="AlphaFoldDB" id="A0A1I7WCF0"/>
<organism evidence="2 3">
    <name type="scientific">Heterorhabditis bacteriophora</name>
    <name type="common">Entomopathogenic nematode worm</name>
    <dbReference type="NCBI Taxonomy" id="37862"/>
    <lineage>
        <taxon>Eukaryota</taxon>
        <taxon>Metazoa</taxon>
        <taxon>Ecdysozoa</taxon>
        <taxon>Nematoda</taxon>
        <taxon>Chromadorea</taxon>
        <taxon>Rhabditida</taxon>
        <taxon>Rhabditina</taxon>
        <taxon>Rhabditomorpha</taxon>
        <taxon>Strongyloidea</taxon>
        <taxon>Heterorhabditidae</taxon>
        <taxon>Heterorhabditis</taxon>
    </lineage>
</organism>
<keyword evidence="1" id="KW-1133">Transmembrane helix</keyword>